<dbReference type="Proteomes" id="UP001213042">
    <property type="component" value="Unassembled WGS sequence"/>
</dbReference>
<organism evidence="1 2">
    <name type="scientific">Ruminococcus bicirculans</name>
    <name type="common">ex Wegman et al. 2014</name>
    <dbReference type="NCBI Taxonomy" id="1160721"/>
    <lineage>
        <taxon>Bacteria</taxon>
        <taxon>Bacillati</taxon>
        <taxon>Bacillota</taxon>
        <taxon>Clostridia</taxon>
        <taxon>Eubacteriales</taxon>
        <taxon>Oscillospiraceae</taxon>
        <taxon>Ruminococcus</taxon>
    </lineage>
</organism>
<gene>
    <name evidence="1" type="ORF">PNW00_07755</name>
</gene>
<proteinExistence type="predicted"/>
<dbReference type="EMBL" id="JAQMLU010000011">
    <property type="protein sequence ID" value="MDB8750338.1"/>
    <property type="molecule type" value="Genomic_DNA"/>
</dbReference>
<accession>A0AAW6EH75</accession>
<protein>
    <submittedName>
        <fullName evidence="1">Uncharacterized protein</fullName>
    </submittedName>
</protein>
<sequence>MNFQNYVAINISEGLRQEYICSYQNFMESLIESSKSEVEASTAINRATRLSIKKVAIESLRSIKRIPAPIEKVIENKIFYKTAHNHL</sequence>
<evidence type="ECO:0000313" key="2">
    <source>
        <dbReference type="Proteomes" id="UP001213042"/>
    </source>
</evidence>
<comment type="caution">
    <text evidence="1">The sequence shown here is derived from an EMBL/GenBank/DDBJ whole genome shotgun (WGS) entry which is preliminary data.</text>
</comment>
<dbReference type="AlphaFoldDB" id="A0AAW6EH75"/>
<name>A0AAW6EH75_9FIRM</name>
<evidence type="ECO:0000313" key="1">
    <source>
        <dbReference type="EMBL" id="MDB8750338.1"/>
    </source>
</evidence>
<reference evidence="1" key="1">
    <citation type="submission" date="2023-01" db="EMBL/GenBank/DDBJ databases">
        <title>Human gut microbiome strain richness.</title>
        <authorList>
            <person name="Chen-Liaw A."/>
        </authorList>
    </citation>
    <scope>NUCLEOTIDE SEQUENCE</scope>
    <source>
        <strain evidence="1">D43st1_D9_D43t1_170807</strain>
    </source>
</reference>